<feature type="transmembrane region" description="Helical" evidence="6">
    <location>
        <begin position="355"/>
        <end position="374"/>
    </location>
</feature>
<evidence type="ECO:0000256" key="5">
    <source>
        <dbReference type="SAM" id="MobiDB-lite"/>
    </source>
</evidence>
<feature type="transmembrane region" description="Helical" evidence="6">
    <location>
        <begin position="292"/>
        <end position="313"/>
    </location>
</feature>
<name>F8DZF3_CORRG</name>
<dbReference type="STRING" id="662755.CRES_0690"/>
<dbReference type="CDD" id="cd02433">
    <property type="entry name" value="Nodulin-21_like_2"/>
    <property type="match status" value="1"/>
</dbReference>
<dbReference type="eggNOG" id="COG1814">
    <property type="taxonomic scope" value="Bacteria"/>
</dbReference>
<dbReference type="Pfam" id="PF01988">
    <property type="entry name" value="VIT1"/>
    <property type="match status" value="1"/>
</dbReference>
<gene>
    <name evidence="7" type="ordered locus">CRES_0690</name>
</gene>
<proteinExistence type="predicted"/>
<dbReference type="GO" id="GO:0030026">
    <property type="term" value="P:intracellular manganese ion homeostasis"/>
    <property type="evidence" value="ECO:0007669"/>
    <property type="project" value="InterPro"/>
</dbReference>
<dbReference type="CDD" id="cd01044">
    <property type="entry name" value="Ferritin_CCC1_N"/>
    <property type="match status" value="1"/>
</dbReference>
<evidence type="ECO:0000313" key="8">
    <source>
        <dbReference type="Proteomes" id="UP000000492"/>
    </source>
</evidence>
<evidence type="ECO:0000313" key="7">
    <source>
        <dbReference type="EMBL" id="AEI09047.1"/>
    </source>
</evidence>
<evidence type="ECO:0000256" key="2">
    <source>
        <dbReference type="ARBA" id="ARBA00022692"/>
    </source>
</evidence>
<dbReference type="EMBL" id="CP002857">
    <property type="protein sequence ID" value="AEI09047.1"/>
    <property type="molecule type" value="Genomic_DNA"/>
</dbReference>
<dbReference type="AlphaFoldDB" id="F8DZF3"/>
<dbReference type="InterPro" id="IPR008217">
    <property type="entry name" value="Ccc1_fam"/>
</dbReference>
<sequence length="376" mass="39879">MEGPDLPDKRGSVLDESTPPTKKQIARWRQYLANERAEGAVYRELARKKTGEEREILLAIAEAEARHEAYWRNRLGEYVGLPRKASLGTRMMAWMAQRFGSVFVLALMQSAESRNEYIKDNDASEQMVADEAIHAEVVRGLATRGRAKMSGDFRAAIFGANDGLVSNLSLVLGMVGTGASASVVLVTGIAGLLAGALSMAAGEYVSVSSQQELLEANSPNPDAGRSVPKLDVEENELALVYRARGMSSDEAAAKAQRVFESIIASDRDEKAVSSFTDDIEVEREDGGSPLSAAVSSFLLFATGALIPVLPYLFGAQGMMAAVIACVLVGLSLLLTGGVVGILSGGAPARRAFRQLVIGFGAAAITYGLGSLFNVSV</sequence>
<dbReference type="Proteomes" id="UP000000492">
    <property type="component" value="Chromosome"/>
</dbReference>
<dbReference type="GO" id="GO:0005384">
    <property type="term" value="F:manganese ion transmembrane transporter activity"/>
    <property type="evidence" value="ECO:0007669"/>
    <property type="project" value="InterPro"/>
</dbReference>
<dbReference type="RefSeq" id="WP_013888067.1">
    <property type="nucleotide sequence ID" value="NC_015673.1"/>
</dbReference>
<dbReference type="HOGENOM" id="CLU_038957_1_0_11"/>
<feature type="region of interest" description="Disordered" evidence="5">
    <location>
        <begin position="1"/>
        <end position="22"/>
    </location>
</feature>
<keyword evidence="2 6" id="KW-0812">Transmembrane</keyword>
<accession>F8DZF3</accession>
<keyword evidence="3 6" id="KW-1133">Transmembrane helix</keyword>
<comment type="subcellular location">
    <subcellularLocation>
        <location evidence="1">Endomembrane system</location>
        <topology evidence="1">Multi-pass membrane protein</topology>
    </subcellularLocation>
</comment>
<feature type="transmembrane region" description="Helical" evidence="6">
    <location>
        <begin position="319"/>
        <end position="343"/>
    </location>
</feature>
<evidence type="ECO:0000256" key="4">
    <source>
        <dbReference type="ARBA" id="ARBA00023136"/>
    </source>
</evidence>
<dbReference type="InterPro" id="IPR039376">
    <property type="entry name" value="Ferritin_CCC1_N"/>
</dbReference>
<evidence type="ECO:0000256" key="6">
    <source>
        <dbReference type="SAM" id="Phobius"/>
    </source>
</evidence>
<dbReference type="PANTHER" id="PTHR31851">
    <property type="entry name" value="FE(2+)/MN(2+) TRANSPORTER PCL1"/>
    <property type="match status" value="1"/>
</dbReference>
<keyword evidence="4 6" id="KW-0472">Membrane</keyword>
<protein>
    <submittedName>
        <fullName evidence="7">Membrane protein</fullName>
    </submittedName>
</protein>
<keyword evidence="8" id="KW-1185">Reference proteome</keyword>
<organism evidence="7 8">
    <name type="scientific">Corynebacterium resistens (strain DSM 45100 / JCM 12819 / GTC 2026 / SICGH 158)</name>
    <dbReference type="NCBI Taxonomy" id="662755"/>
    <lineage>
        <taxon>Bacteria</taxon>
        <taxon>Bacillati</taxon>
        <taxon>Actinomycetota</taxon>
        <taxon>Actinomycetes</taxon>
        <taxon>Mycobacteriales</taxon>
        <taxon>Corynebacteriaceae</taxon>
        <taxon>Corynebacterium</taxon>
    </lineage>
</organism>
<feature type="transmembrane region" description="Helical" evidence="6">
    <location>
        <begin position="170"/>
        <end position="194"/>
    </location>
</feature>
<evidence type="ECO:0000256" key="1">
    <source>
        <dbReference type="ARBA" id="ARBA00004127"/>
    </source>
</evidence>
<dbReference type="GO" id="GO:0012505">
    <property type="term" value="C:endomembrane system"/>
    <property type="evidence" value="ECO:0007669"/>
    <property type="project" value="UniProtKB-SubCell"/>
</dbReference>
<dbReference type="KEGG" id="crd:CRES_0690"/>
<feature type="compositionally biased region" description="Basic and acidic residues" evidence="5">
    <location>
        <begin position="1"/>
        <end position="13"/>
    </location>
</feature>
<evidence type="ECO:0000256" key="3">
    <source>
        <dbReference type="ARBA" id="ARBA00022989"/>
    </source>
</evidence>
<reference evidence="7 8" key="1">
    <citation type="journal article" date="2012" name="BMC Genomics">
        <title>Complete genome sequence, lifestyle, and multi-drug resistance of the human pathogen Corynebacterium resistens DSM 45100 isolated from blood samples of a leukemia patient.</title>
        <authorList>
            <person name="Schroder J."/>
            <person name="Maus I."/>
            <person name="Meyer K."/>
            <person name="Wordemann S."/>
            <person name="Blom J."/>
            <person name="Jaenicke S."/>
            <person name="Schneider J."/>
            <person name="Trost E."/>
            <person name="Tauch A."/>
        </authorList>
    </citation>
    <scope>NUCLEOTIDE SEQUENCE [LARGE SCALE GENOMIC DNA]</scope>
    <source>
        <strain evidence="8">DSM 45100 / JCM 12819 / CCUG 50093 / GTC 2026 / SICGH 158</strain>
    </source>
</reference>